<gene>
    <name evidence="8" type="ORF">M8330_12690</name>
</gene>
<dbReference type="InterPro" id="IPR020846">
    <property type="entry name" value="MFS_dom"/>
</dbReference>
<keyword evidence="3 6" id="KW-1133">Transmembrane helix</keyword>
<protein>
    <submittedName>
        <fullName evidence="8">MFS transporter</fullName>
    </submittedName>
</protein>
<dbReference type="EMBL" id="JAMOIL010000015">
    <property type="protein sequence ID" value="MCM0621146.1"/>
    <property type="molecule type" value="Genomic_DNA"/>
</dbReference>
<proteinExistence type="predicted"/>
<dbReference type="PANTHER" id="PTHR42718">
    <property type="entry name" value="MAJOR FACILITATOR SUPERFAMILY MULTIDRUG TRANSPORTER MFSC"/>
    <property type="match status" value="1"/>
</dbReference>
<accession>A0A9X2D867</accession>
<dbReference type="Proteomes" id="UP001139485">
    <property type="component" value="Unassembled WGS sequence"/>
</dbReference>
<evidence type="ECO:0000256" key="1">
    <source>
        <dbReference type="ARBA" id="ARBA00004651"/>
    </source>
</evidence>
<dbReference type="InterPro" id="IPR036259">
    <property type="entry name" value="MFS_trans_sf"/>
</dbReference>
<dbReference type="AlphaFoldDB" id="A0A9X2D867"/>
<evidence type="ECO:0000259" key="7">
    <source>
        <dbReference type="PROSITE" id="PS50850"/>
    </source>
</evidence>
<organism evidence="8 9">
    <name type="scientific">Nocardioides bruguierae</name>
    <dbReference type="NCBI Taxonomy" id="2945102"/>
    <lineage>
        <taxon>Bacteria</taxon>
        <taxon>Bacillati</taxon>
        <taxon>Actinomycetota</taxon>
        <taxon>Actinomycetes</taxon>
        <taxon>Propionibacteriales</taxon>
        <taxon>Nocardioidaceae</taxon>
        <taxon>Nocardioides</taxon>
    </lineage>
</organism>
<feature type="transmembrane region" description="Helical" evidence="6">
    <location>
        <begin position="195"/>
        <end position="214"/>
    </location>
</feature>
<feature type="transmembrane region" description="Helical" evidence="6">
    <location>
        <begin position="226"/>
        <end position="244"/>
    </location>
</feature>
<comment type="subcellular location">
    <subcellularLocation>
        <location evidence="1">Cell membrane</location>
        <topology evidence="1">Multi-pass membrane protein</topology>
    </subcellularLocation>
</comment>
<feature type="transmembrane region" description="Helical" evidence="6">
    <location>
        <begin position="75"/>
        <end position="102"/>
    </location>
</feature>
<evidence type="ECO:0000256" key="4">
    <source>
        <dbReference type="ARBA" id="ARBA00023136"/>
    </source>
</evidence>
<dbReference type="PANTHER" id="PTHR42718:SF48">
    <property type="entry name" value="CONSERVED TWO-DOMAIN MEMBRANE PROTEIN-RELATED"/>
    <property type="match status" value="1"/>
</dbReference>
<dbReference type="GO" id="GO:0005886">
    <property type="term" value="C:plasma membrane"/>
    <property type="evidence" value="ECO:0007669"/>
    <property type="project" value="UniProtKB-SubCell"/>
</dbReference>
<feature type="compositionally biased region" description="Basic and acidic residues" evidence="5">
    <location>
        <begin position="470"/>
        <end position="479"/>
    </location>
</feature>
<dbReference type="Gene3D" id="1.20.1250.20">
    <property type="entry name" value="MFS general substrate transporter like domains"/>
    <property type="match status" value="1"/>
</dbReference>
<feature type="transmembrane region" description="Helical" evidence="6">
    <location>
        <begin position="360"/>
        <end position="382"/>
    </location>
</feature>
<feature type="transmembrane region" description="Helical" evidence="6">
    <location>
        <begin position="299"/>
        <end position="317"/>
    </location>
</feature>
<feature type="region of interest" description="Disordered" evidence="5">
    <location>
        <begin position="467"/>
        <end position="490"/>
    </location>
</feature>
<feature type="transmembrane region" description="Helical" evidence="6">
    <location>
        <begin position="403"/>
        <end position="423"/>
    </location>
</feature>
<feature type="transmembrane region" description="Helical" evidence="6">
    <location>
        <begin position="165"/>
        <end position="183"/>
    </location>
</feature>
<keyword evidence="4 6" id="KW-0472">Membrane</keyword>
<name>A0A9X2D867_9ACTN</name>
<dbReference type="GO" id="GO:0022857">
    <property type="term" value="F:transmembrane transporter activity"/>
    <property type="evidence" value="ECO:0007669"/>
    <property type="project" value="InterPro"/>
</dbReference>
<evidence type="ECO:0000256" key="5">
    <source>
        <dbReference type="SAM" id="MobiDB-lite"/>
    </source>
</evidence>
<feature type="transmembrane region" description="Helical" evidence="6">
    <location>
        <begin position="429"/>
        <end position="453"/>
    </location>
</feature>
<dbReference type="CDD" id="cd17321">
    <property type="entry name" value="MFS_MMR_MDR_like"/>
    <property type="match status" value="1"/>
</dbReference>
<evidence type="ECO:0000256" key="6">
    <source>
        <dbReference type="SAM" id="Phobius"/>
    </source>
</evidence>
<feature type="domain" description="Major facilitator superfamily (MFS) profile" evidence="7">
    <location>
        <begin position="9"/>
        <end position="456"/>
    </location>
</feature>
<evidence type="ECO:0000256" key="2">
    <source>
        <dbReference type="ARBA" id="ARBA00022692"/>
    </source>
</evidence>
<evidence type="ECO:0000256" key="3">
    <source>
        <dbReference type="ARBA" id="ARBA00022989"/>
    </source>
</evidence>
<sequence>MPAKSPMAVLWVTSFGLLLLLVNNTSVNVALPELSAEFGAEAGLADWFLVAFMLANTASILVFGRISDLVGRRKVYLTGLVAFMLASLLAALAPSAGFFIAVRVVQGVAAATIVSNTTAIVADAFPPERLAIALSYNLTAASVGNTIGPAVGGLLVSAFGWQSVFLVNIPFGVVAVVLGHRIIPRTTSTGPRERFDLPGAVLSVVTLALLLYGLNRFGVGGALDPAFLVAITAGVALLVLFVTVERRVSSPLVDVELLRDRRRAIAYAAAFFNSFARAGFTVLVVLHQQVVEGRSAAEAGLVATAMAVAMVVASPLAGRLAQVLTWRTVSTAGGTLMALGGVGLTATVGNAPLGTTVTCLVLVGLGVGLFTGPNTAAVMWGVPANRRTVANAVRSMLYNTAQATSTSVMLIIVATSGLATYAVQSADPAVIRAFALAYGAAVVAAVVATGCAVSRGGPWLRRHVPVTEPAADRLPDRTQDATAARPAGSA</sequence>
<evidence type="ECO:0000313" key="8">
    <source>
        <dbReference type="EMBL" id="MCM0621146.1"/>
    </source>
</evidence>
<evidence type="ECO:0000313" key="9">
    <source>
        <dbReference type="Proteomes" id="UP001139485"/>
    </source>
</evidence>
<feature type="transmembrane region" description="Helical" evidence="6">
    <location>
        <begin position="329"/>
        <end position="348"/>
    </location>
</feature>
<comment type="caution">
    <text evidence="8">The sequence shown here is derived from an EMBL/GenBank/DDBJ whole genome shotgun (WGS) entry which is preliminary data.</text>
</comment>
<dbReference type="PROSITE" id="PS50850">
    <property type="entry name" value="MFS"/>
    <property type="match status" value="1"/>
</dbReference>
<dbReference type="Gene3D" id="1.20.1720.10">
    <property type="entry name" value="Multidrug resistance protein D"/>
    <property type="match status" value="1"/>
</dbReference>
<keyword evidence="9" id="KW-1185">Reference proteome</keyword>
<dbReference type="InterPro" id="IPR011701">
    <property type="entry name" value="MFS"/>
</dbReference>
<dbReference type="Pfam" id="PF07690">
    <property type="entry name" value="MFS_1"/>
    <property type="match status" value="1"/>
</dbReference>
<feature type="transmembrane region" description="Helical" evidence="6">
    <location>
        <begin position="265"/>
        <end position="287"/>
    </location>
</feature>
<reference evidence="8" key="1">
    <citation type="submission" date="2022-05" db="EMBL/GenBank/DDBJ databases">
        <authorList>
            <person name="Tuo L."/>
        </authorList>
    </citation>
    <scope>NUCLEOTIDE SEQUENCE</scope>
    <source>
        <strain evidence="8">BSK12Z-4</strain>
    </source>
</reference>
<dbReference type="SUPFAM" id="SSF103473">
    <property type="entry name" value="MFS general substrate transporter"/>
    <property type="match status" value="1"/>
</dbReference>
<keyword evidence="2 6" id="KW-0812">Transmembrane</keyword>
<feature type="transmembrane region" description="Helical" evidence="6">
    <location>
        <begin position="45"/>
        <end position="63"/>
    </location>
</feature>